<gene>
    <name evidence="4" type="ORF">IQ251_03745</name>
</gene>
<dbReference type="InterPro" id="IPR002477">
    <property type="entry name" value="Peptidoglycan-bd-like"/>
</dbReference>
<reference evidence="4" key="1">
    <citation type="submission" date="2020-10" db="EMBL/GenBank/DDBJ databases">
        <title>Diversity and distribution of actinomycetes associated with coral in the coast of Hainan.</title>
        <authorList>
            <person name="Li F."/>
        </authorList>
    </citation>
    <scope>NUCLEOTIDE SEQUENCE</scope>
    <source>
        <strain evidence="4">HNM0983</strain>
    </source>
</reference>
<organism evidence="4 5">
    <name type="scientific">Saccharopolyspora montiporae</name>
    <dbReference type="NCBI Taxonomy" id="2781240"/>
    <lineage>
        <taxon>Bacteria</taxon>
        <taxon>Bacillati</taxon>
        <taxon>Actinomycetota</taxon>
        <taxon>Actinomycetes</taxon>
        <taxon>Pseudonocardiales</taxon>
        <taxon>Pseudonocardiaceae</taxon>
        <taxon>Saccharopolyspora</taxon>
    </lineage>
</organism>
<dbReference type="PROSITE" id="PS51318">
    <property type="entry name" value="TAT"/>
    <property type="match status" value="1"/>
</dbReference>
<keyword evidence="5" id="KW-1185">Reference proteome</keyword>
<comment type="similarity">
    <text evidence="1">Belongs to the N-acetylmuramoyl-L-alanine amidase 2 family.</text>
</comment>
<evidence type="ECO:0000259" key="3">
    <source>
        <dbReference type="SMART" id="SM00701"/>
    </source>
</evidence>
<dbReference type="InterPro" id="IPR036505">
    <property type="entry name" value="Amidase/PGRP_sf"/>
</dbReference>
<dbReference type="SUPFAM" id="SSF47090">
    <property type="entry name" value="PGBD-like"/>
    <property type="match status" value="1"/>
</dbReference>
<dbReference type="Gene3D" id="1.10.101.10">
    <property type="entry name" value="PGBD-like superfamily/PGBD"/>
    <property type="match status" value="1"/>
</dbReference>
<dbReference type="Gene3D" id="3.40.80.10">
    <property type="entry name" value="Peptidoglycan recognition protein-like"/>
    <property type="match status" value="1"/>
</dbReference>
<comment type="caution">
    <text evidence="4">The sequence shown here is derived from an EMBL/GenBank/DDBJ whole genome shotgun (WGS) entry which is preliminary data.</text>
</comment>
<dbReference type="InterPro" id="IPR015510">
    <property type="entry name" value="PGRP"/>
</dbReference>
<dbReference type="Proteomes" id="UP000598360">
    <property type="component" value="Unassembled WGS sequence"/>
</dbReference>
<dbReference type="GO" id="GO:0008745">
    <property type="term" value="F:N-acetylmuramoyl-L-alanine amidase activity"/>
    <property type="evidence" value="ECO:0007669"/>
    <property type="project" value="InterPro"/>
</dbReference>
<evidence type="ECO:0000313" key="4">
    <source>
        <dbReference type="EMBL" id="MBE9373557.1"/>
    </source>
</evidence>
<dbReference type="Pfam" id="PF01471">
    <property type="entry name" value="PG_binding_1"/>
    <property type="match status" value="1"/>
</dbReference>
<sequence>MWVWNPLARRGFLAGGLAVTAAGVCGVPAAAVRRPGVAAPSISSTSDWGAREASGAIEVLDSAPDKIVVHHTATPNSEDTSQEQAFALAQQVQEYHMDSNGWVDTGQNFTNSRGGYLLEGRHQSLAALESGSQHVVGAHAGEQNSVSLGIENEGTYSQAEVPAALWESLVELCSYMVGQYGIGAGEIYGHRDFMSTACPGDVLYARLPELREAVAAAVGGVAVDPVVWPLVRGGSRGPVVSALQWLLRSGGAEVPVDGVFDARTGRATAGVRGGSASCFATRVAEPDVFGGRDWARLAPVVSGGSGAAVRAVQVLLTWRGFAVGEQGRFDRRTASSVREFQASVGVAVSGVVDEGTWLRLLAR</sequence>
<dbReference type="GO" id="GO:0009253">
    <property type="term" value="P:peptidoglycan catabolic process"/>
    <property type="evidence" value="ECO:0007669"/>
    <property type="project" value="InterPro"/>
</dbReference>
<dbReference type="InterPro" id="IPR002502">
    <property type="entry name" value="Amidase_domain"/>
</dbReference>
<dbReference type="EMBL" id="JADEYC010000007">
    <property type="protein sequence ID" value="MBE9373557.1"/>
    <property type="molecule type" value="Genomic_DNA"/>
</dbReference>
<dbReference type="CDD" id="cd06583">
    <property type="entry name" value="PGRP"/>
    <property type="match status" value="1"/>
</dbReference>
<dbReference type="InterPro" id="IPR006619">
    <property type="entry name" value="PGRP_domain_met/bac"/>
</dbReference>
<name>A0A929B9M1_9PSEU</name>
<accession>A0A929B9M1</accession>
<proteinExistence type="inferred from homology"/>
<evidence type="ECO:0000256" key="1">
    <source>
        <dbReference type="ARBA" id="ARBA00007553"/>
    </source>
</evidence>
<dbReference type="SMART" id="SM00644">
    <property type="entry name" value="Ami_2"/>
    <property type="match status" value="1"/>
</dbReference>
<feature type="domain" description="N-acetylmuramoyl-L-alanine amidase" evidence="2">
    <location>
        <begin position="52"/>
        <end position="200"/>
    </location>
</feature>
<dbReference type="GO" id="GO:0008270">
    <property type="term" value="F:zinc ion binding"/>
    <property type="evidence" value="ECO:0007669"/>
    <property type="project" value="InterPro"/>
</dbReference>
<dbReference type="InterPro" id="IPR036366">
    <property type="entry name" value="PGBDSf"/>
</dbReference>
<protein>
    <submittedName>
        <fullName evidence="4">N-acetylmuramoyl-L-alanine amidase</fullName>
    </submittedName>
</protein>
<dbReference type="Pfam" id="PF01510">
    <property type="entry name" value="Amidase_2"/>
    <property type="match status" value="1"/>
</dbReference>
<feature type="domain" description="Peptidoglycan recognition protein family" evidence="3">
    <location>
        <begin position="40"/>
        <end position="194"/>
    </location>
</feature>
<dbReference type="PANTHER" id="PTHR11022">
    <property type="entry name" value="PEPTIDOGLYCAN RECOGNITION PROTEIN"/>
    <property type="match status" value="1"/>
</dbReference>
<dbReference type="InterPro" id="IPR036365">
    <property type="entry name" value="PGBD-like_sf"/>
</dbReference>
<evidence type="ECO:0000259" key="2">
    <source>
        <dbReference type="SMART" id="SM00644"/>
    </source>
</evidence>
<dbReference type="InterPro" id="IPR006311">
    <property type="entry name" value="TAT_signal"/>
</dbReference>
<dbReference type="SMART" id="SM00701">
    <property type="entry name" value="PGRP"/>
    <property type="match status" value="1"/>
</dbReference>
<dbReference type="AlphaFoldDB" id="A0A929B9M1"/>
<dbReference type="SUPFAM" id="SSF55846">
    <property type="entry name" value="N-acetylmuramoyl-L-alanine amidase-like"/>
    <property type="match status" value="1"/>
</dbReference>
<evidence type="ECO:0000313" key="5">
    <source>
        <dbReference type="Proteomes" id="UP000598360"/>
    </source>
</evidence>
<dbReference type="PANTHER" id="PTHR11022:SF41">
    <property type="entry name" value="PEPTIDOGLYCAN-RECOGNITION PROTEIN LC-RELATED"/>
    <property type="match status" value="1"/>
</dbReference>